<proteinExistence type="predicted"/>
<evidence type="ECO:0000313" key="1">
    <source>
        <dbReference type="EMBL" id="PPK70201.1"/>
    </source>
</evidence>
<sequence>MENTDDQVPEPDHARAERLRALSREGRDRYADLLERLAQ</sequence>
<keyword evidence="2" id="KW-1185">Reference proteome</keyword>
<dbReference type="AlphaFoldDB" id="A0A2S6GYG2"/>
<protein>
    <submittedName>
        <fullName evidence="1">Uncharacterized protein</fullName>
    </submittedName>
</protein>
<dbReference type="Proteomes" id="UP000239203">
    <property type="component" value="Unassembled WGS sequence"/>
</dbReference>
<dbReference type="EMBL" id="PTIX01000002">
    <property type="protein sequence ID" value="PPK70201.1"/>
    <property type="molecule type" value="Genomic_DNA"/>
</dbReference>
<gene>
    <name evidence="1" type="ORF">CLV40_102112</name>
</gene>
<reference evidence="1 2" key="1">
    <citation type="submission" date="2018-02" db="EMBL/GenBank/DDBJ databases">
        <title>Genomic Encyclopedia of Archaeal and Bacterial Type Strains, Phase II (KMG-II): from individual species to whole genera.</title>
        <authorList>
            <person name="Goeker M."/>
        </authorList>
    </citation>
    <scope>NUCLEOTIDE SEQUENCE [LARGE SCALE GENOMIC DNA]</scope>
    <source>
        <strain evidence="1 2">YU 961-1</strain>
    </source>
</reference>
<evidence type="ECO:0000313" key="2">
    <source>
        <dbReference type="Proteomes" id="UP000239203"/>
    </source>
</evidence>
<name>A0A2S6GYG2_9PSEU</name>
<accession>A0A2S6GYG2</accession>
<organism evidence="1 2">
    <name type="scientific">Actinokineospora auranticolor</name>
    <dbReference type="NCBI Taxonomy" id="155976"/>
    <lineage>
        <taxon>Bacteria</taxon>
        <taxon>Bacillati</taxon>
        <taxon>Actinomycetota</taxon>
        <taxon>Actinomycetes</taxon>
        <taxon>Pseudonocardiales</taxon>
        <taxon>Pseudonocardiaceae</taxon>
        <taxon>Actinokineospora</taxon>
    </lineage>
</organism>
<comment type="caution">
    <text evidence="1">The sequence shown here is derived from an EMBL/GenBank/DDBJ whole genome shotgun (WGS) entry which is preliminary data.</text>
</comment>